<keyword evidence="8" id="KW-1208">Phospholipid metabolism</keyword>
<dbReference type="InterPro" id="IPR017438">
    <property type="entry name" value="ATP-NAD_kinase_N"/>
</dbReference>
<dbReference type="Pfam" id="PF00781">
    <property type="entry name" value="DAGK_cat"/>
    <property type="match status" value="1"/>
</dbReference>
<keyword evidence="5 10" id="KW-0418">Kinase</keyword>
<dbReference type="SMART" id="SM00046">
    <property type="entry name" value="DAGKc"/>
    <property type="match status" value="1"/>
</dbReference>
<dbReference type="Pfam" id="PF19279">
    <property type="entry name" value="YegS_C"/>
    <property type="match status" value="1"/>
</dbReference>
<evidence type="ECO:0000256" key="1">
    <source>
        <dbReference type="ARBA" id="ARBA00001946"/>
    </source>
</evidence>
<feature type="domain" description="DAGKc" evidence="9">
    <location>
        <begin position="1"/>
        <end position="128"/>
    </location>
</feature>
<keyword evidence="11" id="KW-1185">Reference proteome</keyword>
<dbReference type="Gene3D" id="3.40.50.10330">
    <property type="entry name" value="Probable inorganic polyphosphate/atp-NAD kinase, domain 1"/>
    <property type="match status" value="1"/>
</dbReference>
<evidence type="ECO:0000256" key="2">
    <source>
        <dbReference type="ARBA" id="ARBA00005983"/>
    </source>
</evidence>
<dbReference type="PANTHER" id="PTHR12358">
    <property type="entry name" value="SPHINGOSINE KINASE"/>
    <property type="match status" value="1"/>
</dbReference>
<dbReference type="InterPro" id="IPR050187">
    <property type="entry name" value="Lipid_Phosphate_FormReg"/>
</dbReference>
<dbReference type="PANTHER" id="PTHR12358:SF106">
    <property type="entry name" value="LIPID KINASE YEGS"/>
    <property type="match status" value="1"/>
</dbReference>
<proteinExistence type="inferred from homology"/>
<protein>
    <submittedName>
        <fullName evidence="10">Diacylglycerol kinase family protein</fullName>
    </submittedName>
</protein>
<dbReference type="GO" id="GO:0016301">
    <property type="term" value="F:kinase activity"/>
    <property type="evidence" value="ECO:0007669"/>
    <property type="project" value="UniProtKB-KW"/>
</dbReference>
<comment type="cofactor">
    <cofactor evidence="1">
        <name>Mg(2+)</name>
        <dbReference type="ChEBI" id="CHEBI:18420"/>
    </cofactor>
</comment>
<accession>A0ABP7XQ95</accession>
<keyword evidence="7" id="KW-0444">Lipid biosynthesis</keyword>
<dbReference type="SUPFAM" id="SSF111331">
    <property type="entry name" value="NAD kinase/diacylglycerol kinase-like"/>
    <property type="match status" value="1"/>
</dbReference>
<evidence type="ECO:0000256" key="4">
    <source>
        <dbReference type="ARBA" id="ARBA00022741"/>
    </source>
</evidence>
<dbReference type="Proteomes" id="UP001501495">
    <property type="component" value="Unassembled WGS sequence"/>
</dbReference>
<evidence type="ECO:0000313" key="10">
    <source>
        <dbReference type="EMBL" id="GAA4123819.1"/>
    </source>
</evidence>
<evidence type="ECO:0000256" key="5">
    <source>
        <dbReference type="ARBA" id="ARBA00022777"/>
    </source>
</evidence>
<keyword evidence="4" id="KW-0547">Nucleotide-binding</keyword>
<dbReference type="RefSeq" id="WP_344734354.1">
    <property type="nucleotide sequence ID" value="NZ_BAAAZH010000024.1"/>
</dbReference>
<dbReference type="InterPro" id="IPR016064">
    <property type="entry name" value="NAD/diacylglycerol_kinase_sf"/>
</dbReference>
<dbReference type="Gene3D" id="2.60.200.40">
    <property type="match status" value="1"/>
</dbReference>
<evidence type="ECO:0000256" key="3">
    <source>
        <dbReference type="ARBA" id="ARBA00022679"/>
    </source>
</evidence>
<keyword evidence="6" id="KW-0067">ATP-binding</keyword>
<dbReference type="InterPro" id="IPR001206">
    <property type="entry name" value="Diacylglycerol_kinase_cat_dom"/>
</dbReference>
<comment type="similarity">
    <text evidence="2">Belongs to the diacylglycerol/lipid kinase family.</text>
</comment>
<dbReference type="InterPro" id="IPR045540">
    <property type="entry name" value="YegS/DAGK_C"/>
</dbReference>
<evidence type="ECO:0000256" key="8">
    <source>
        <dbReference type="ARBA" id="ARBA00023264"/>
    </source>
</evidence>
<evidence type="ECO:0000256" key="7">
    <source>
        <dbReference type="ARBA" id="ARBA00023209"/>
    </source>
</evidence>
<evidence type="ECO:0000256" key="6">
    <source>
        <dbReference type="ARBA" id="ARBA00022840"/>
    </source>
</evidence>
<gene>
    <name evidence="10" type="ORF">GCM10022215_30870</name>
</gene>
<keyword evidence="7" id="KW-0443">Lipid metabolism</keyword>
<dbReference type="PROSITE" id="PS50146">
    <property type="entry name" value="DAGK"/>
    <property type="match status" value="1"/>
</dbReference>
<organism evidence="10 11">
    <name type="scientific">Nocardioides fonticola</name>
    <dbReference type="NCBI Taxonomy" id="450363"/>
    <lineage>
        <taxon>Bacteria</taxon>
        <taxon>Bacillati</taxon>
        <taxon>Actinomycetota</taxon>
        <taxon>Actinomycetes</taxon>
        <taxon>Propionibacteriales</taxon>
        <taxon>Nocardioidaceae</taxon>
        <taxon>Nocardioides</taxon>
    </lineage>
</organism>
<evidence type="ECO:0000259" key="9">
    <source>
        <dbReference type="PROSITE" id="PS50146"/>
    </source>
</evidence>
<sequence>MTRPVTFLVNPAAGGGLRPAAVQEVVAAFEALGGDAEVVTSPGADALPDLVAAAAASGRVVASVGGDGMLSHLVGPAAASGARLAVVPAGRGNDFARMLGLPGAPADVARVLATGTTRAVDLVAWQPPGAPAERLVAGSVYAGIDARAAVLVHRMRRTPGPLQYPLGALRAIATYAPGRFRLDIDGEVHELDAGMVVVANSGFYGKGMHIAPDAALEDGVLDVVIVAAASRLRLVRSFPSIYDGSHVRRPEVTVLRGRRIRVAADPAPGRGALDVGADGEPLGVLPALDAEPALVEVRPAALEVLVPDLSRG</sequence>
<evidence type="ECO:0000313" key="11">
    <source>
        <dbReference type="Proteomes" id="UP001501495"/>
    </source>
</evidence>
<name>A0ABP7XQ95_9ACTN</name>
<reference evidence="11" key="1">
    <citation type="journal article" date="2019" name="Int. J. Syst. Evol. Microbiol.">
        <title>The Global Catalogue of Microorganisms (GCM) 10K type strain sequencing project: providing services to taxonomists for standard genome sequencing and annotation.</title>
        <authorList>
            <consortium name="The Broad Institute Genomics Platform"/>
            <consortium name="The Broad Institute Genome Sequencing Center for Infectious Disease"/>
            <person name="Wu L."/>
            <person name="Ma J."/>
        </authorList>
    </citation>
    <scope>NUCLEOTIDE SEQUENCE [LARGE SCALE GENOMIC DNA]</scope>
    <source>
        <strain evidence="11">JCM 16703</strain>
    </source>
</reference>
<keyword evidence="3" id="KW-0808">Transferase</keyword>
<keyword evidence="7" id="KW-0594">Phospholipid biosynthesis</keyword>
<dbReference type="EMBL" id="BAAAZH010000024">
    <property type="protein sequence ID" value="GAA4123819.1"/>
    <property type="molecule type" value="Genomic_DNA"/>
</dbReference>
<comment type="caution">
    <text evidence="10">The sequence shown here is derived from an EMBL/GenBank/DDBJ whole genome shotgun (WGS) entry which is preliminary data.</text>
</comment>